<dbReference type="Proteomes" id="UP000534783">
    <property type="component" value="Unassembled WGS sequence"/>
</dbReference>
<dbReference type="InterPro" id="IPR020843">
    <property type="entry name" value="ER"/>
</dbReference>
<evidence type="ECO:0000313" key="4">
    <source>
        <dbReference type="Proteomes" id="UP000534783"/>
    </source>
</evidence>
<dbReference type="Pfam" id="PF08240">
    <property type="entry name" value="ADH_N"/>
    <property type="match status" value="1"/>
</dbReference>
<dbReference type="EMBL" id="VTOW01000001">
    <property type="protein sequence ID" value="NKE69719.1"/>
    <property type="molecule type" value="Genomic_DNA"/>
</dbReference>
<dbReference type="Pfam" id="PF00107">
    <property type="entry name" value="ADH_zinc_N"/>
    <property type="match status" value="1"/>
</dbReference>
<keyword evidence="4" id="KW-1185">Reference proteome</keyword>
<gene>
    <name evidence="3" type="ORF">MNODULE_03020</name>
</gene>
<dbReference type="InterPro" id="IPR013154">
    <property type="entry name" value="ADH-like_N"/>
</dbReference>
<dbReference type="SMART" id="SM00829">
    <property type="entry name" value="PKS_ER"/>
    <property type="match status" value="1"/>
</dbReference>
<dbReference type="GO" id="GO:0016491">
    <property type="term" value="F:oxidoreductase activity"/>
    <property type="evidence" value="ECO:0007669"/>
    <property type="project" value="InterPro"/>
</dbReference>
<dbReference type="InterPro" id="IPR013149">
    <property type="entry name" value="ADH-like_C"/>
</dbReference>
<reference evidence="3 4" key="1">
    <citation type="journal article" date="2020" name="Nature">
        <title>Bacterial chemolithoautotrophy via manganese oxidation.</title>
        <authorList>
            <person name="Yu H."/>
            <person name="Leadbetter J.R."/>
        </authorList>
    </citation>
    <scope>NUCLEOTIDE SEQUENCE [LARGE SCALE GENOMIC DNA]</scope>
    <source>
        <strain evidence="3 4">Mn-1</strain>
    </source>
</reference>
<evidence type="ECO:0000256" key="1">
    <source>
        <dbReference type="ARBA" id="ARBA00022857"/>
    </source>
</evidence>
<dbReference type="InterPro" id="IPR051603">
    <property type="entry name" value="Zinc-ADH_QOR/CCCR"/>
</dbReference>
<organism evidence="3 4">
    <name type="scientific">Candidatus Manganitrophus noduliformans</name>
    <dbReference type="NCBI Taxonomy" id="2606439"/>
    <lineage>
        <taxon>Bacteria</taxon>
        <taxon>Pseudomonadati</taxon>
        <taxon>Nitrospirota</taxon>
        <taxon>Nitrospiria</taxon>
        <taxon>Candidatus Troglogloeales</taxon>
        <taxon>Candidatus Manganitrophaceae</taxon>
        <taxon>Candidatus Manganitrophus</taxon>
    </lineage>
</organism>
<sequence>MKAVRFHQFGEIDTLVYEEVPTPKAGPGEAVVQVKACALNYLDLWIRQGVPAYKIQLPHIPGSDVAGIVAEVGPGVEGISVGQRVVIAPGLSCFRCAYCLSGRDNLCDQYRIFGAGTDGGYAEFAKAPAANLIPIPDGISFEEAAAFPITFVTAWHMLITRAALKPGQDLLVLAGGSGVGSAAVQIGKLAGARVIATASTRKKLDQARQLGADLLINYAERDFSREVFKMTQGRGVDVVFEHVGPATFGKSIVSLAKNGTLVTCGATTGPTTELDLRHVFWKDLSILGARTGTRAEMETVARLVGEWKLKPIVDSVYPLSKAREAQEKMQSRDLFGKVVLTP</sequence>
<proteinExistence type="predicted"/>
<keyword evidence="1" id="KW-0521">NADP</keyword>
<protein>
    <submittedName>
        <fullName evidence="3">Zinc-binding dehydrogenase</fullName>
    </submittedName>
</protein>
<comment type="caution">
    <text evidence="3">The sequence shown here is derived from an EMBL/GenBank/DDBJ whole genome shotgun (WGS) entry which is preliminary data.</text>
</comment>
<dbReference type="PANTHER" id="PTHR44154:SF1">
    <property type="entry name" value="QUINONE OXIDOREDUCTASE"/>
    <property type="match status" value="1"/>
</dbReference>
<dbReference type="PANTHER" id="PTHR44154">
    <property type="entry name" value="QUINONE OXIDOREDUCTASE"/>
    <property type="match status" value="1"/>
</dbReference>
<dbReference type="CDD" id="cd08266">
    <property type="entry name" value="Zn_ADH_like1"/>
    <property type="match status" value="1"/>
</dbReference>
<dbReference type="Gene3D" id="3.40.50.720">
    <property type="entry name" value="NAD(P)-binding Rossmann-like Domain"/>
    <property type="match status" value="1"/>
</dbReference>
<dbReference type="SUPFAM" id="SSF51735">
    <property type="entry name" value="NAD(P)-binding Rossmann-fold domains"/>
    <property type="match status" value="1"/>
</dbReference>
<name>A0A7X6DM78_9BACT</name>
<dbReference type="Gene3D" id="3.90.180.10">
    <property type="entry name" value="Medium-chain alcohol dehydrogenases, catalytic domain"/>
    <property type="match status" value="1"/>
</dbReference>
<feature type="domain" description="Enoyl reductase (ER)" evidence="2">
    <location>
        <begin position="10"/>
        <end position="340"/>
    </location>
</feature>
<accession>A0A7X6DM78</accession>
<evidence type="ECO:0000313" key="3">
    <source>
        <dbReference type="EMBL" id="NKE69719.1"/>
    </source>
</evidence>
<dbReference type="SUPFAM" id="SSF50129">
    <property type="entry name" value="GroES-like"/>
    <property type="match status" value="1"/>
</dbReference>
<evidence type="ECO:0000259" key="2">
    <source>
        <dbReference type="SMART" id="SM00829"/>
    </source>
</evidence>
<dbReference type="InterPro" id="IPR036291">
    <property type="entry name" value="NAD(P)-bd_dom_sf"/>
</dbReference>
<dbReference type="InterPro" id="IPR011032">
    <property type="entry name" value="GroES-like_sf"/>
</dbReference>
<dbReference type="AlphaFoldDB" id="A0A7X6DM78"/>
<dbReference type="RefSeq" id="WP_168058006.1">
    <property type="nucleotide sequence ID" value="NZ_VTOW01000001.1"/>
</dbReference>